<accession>A0A6J4HXW8</accession>
<reference evidence="1" key="1">
    <citation type="submission" date="2020-02" db="EMBL/GenBank/DDBJ databases">
        <authorList>
            <person name="Meier V. D."/>
        </authorList>
    </citation>
    <scope>NUCLEOTIDE SEQUENCE</scope>
    <source>
        <strain evidence="1">AVDCRST_MAG92</strain>
    </source>
</reference>
<evidence type="ECO:0000313" key="1">
    <source>
        <dbReference type="EMBL" id="CAA9236094.1"/>
    </source>
</evidence>
<organism evidence="1">
    <name type="scientific">uncultured Coleofasciculus sp</name>
    <dbReference type="NCBI Taxonomy" id="1267456"/>
    <lineage>
        <taxon>Bacteria</taxon>
        <taxon>Bacillati</taxon>
        <taxon>Cyanobacteriota</taxon>
        <taxon>Cyanophyceae</taxon>
        <taxon>Coleofasciculales</taxon>
        <taxon>Coleofasciculaceae</taxon>
        <taxon>Coleofasciculus</taxon>
        <taxon>environmental samples</taxon>
    </lineage>
</organism>
<dbReference type="AlphaFoldDB" id="A0A6J4HXW8"/>
<dbReference type="EMBL" id="CADCTM010000175">
    <property type="protein sequence ID" value="CAA9236094.1"/>
    <property type="molecule type" value="Genomic_DNA"/>
</dbReference>
<sequence length="43" mass="4849">MLSGVESLLTSWEVGIGKIICRMKPLTYRSDPLHYLLPRLGFG</sequence>
<gene>
    <name evidence="1" type="ORF">AVDCRST_MAG92-1263</name>
</gene>
<name>A0A6J4HXW8_9CYAN</name>
<protein>
    <submittedName>
        <fullName evidence="1">Uncharacterized protein</fullName>
    </submittedName>
</protein>
<proteinExistence type="predicted"/>